<dbReference type="Proteomes" id="UP001589575">
    <property type="component" value="Unassembled WGS sequence"/>
</dbReference>
<sequence length="81" mass="8566">MASEAADASVEPEASVSEPPAGPVEQPASRAALSAREPTDRARRRVVRWGARRRVGALAVGERGAEDTRRPFESLANEGVA</sequence>
<dbReference type="EMBL" id="JBHMFI010000001">
    <property type="protein sequence ID" value="MFB9072671.1"/>
    <property type="molecule type" value="Genomic_DNA"/>
</dbReference>
<evidence type="ECO:0000313" key="2">
    <source>
        <dbReference type="EMBL" id="MFB9072671.1"/>
    </source>
</evidence>
<keyword evidence="3" id="KW-1185">Reference proteome</keyword>
<reference evidence="2 3" key="1">
    <citation type="submission" date="2024-09" db="EMBL/GenBank/DDBJ databases">
        <authorList>
            <person name="Sun Q."/>
            <person name="Mori K."/>
        </authorList>
    </citation>
    <scope>NUCLEOTIDE SEQUENCE [LARGE SCALE GENOMIC DNA]</scope>
    <source>
        <strain evidence="2 3">CCM 7609</strain>
    </source>
</reference>
<feature type="region of interest" description="Disordered" evidence="1">
    <location>
        <begin position="1"/>
        <end position="46"/>
    </location>
</feature>
<organism evidence="2 3">
    <name type="scientific">Citricoccus parietis</name>
    <dbReference type="NCBI Taxonomy" id="592307"/>
    <lineage>
        <taxon>Bacteria</taxon>
        <taxon>Bacillati</taxon>
        <taxon>Actinomycetota</taxon>
        <taxon>Actinomycetes</taxon>
        <taxon>Micrococcales</taxon>
        <taxon>Micrococcaceae</taxon>
        <taxon>Citricoccus</taxon>
    </lineage>
</organism>
<evidence type="ECO:0000313" key="3">
    <source>
        <dbReference type="Proteomes" id="UP001589575"/>
    </source>
</evidence>
<accession>A0ABV5G159</accession>
<proteinExistence type="predicted"/>
<gene>
    <name evidence="2" type="ORF">ACFFX0_16285</name>
</gene>
<name>A0ABV5G159_9MICC</name>
<feature type="compositionally biased region" description="Basic and acidic residues" evidence="1">
    <location>
        <begin position="63"/>
        <end position="72"/>
    </location>
</feature>
<feature type="region of interest" description="Disordered" evidence="1">
    <location>
        <begin position="61"/>
        <end position="81"/>
    </location>
</feature>
<evidence type="ECO:0000256" key="1">
    <source>
        <dbReference type="SAM" id="MobiDB-lite"/>
    </source>
</evidence>
<protein>
    <submittedName>
        <fullName evidence="2">Uncharacterized protein</fullName>
    </submittedName>
</protein>
<comment type="caution">
    <text evidence="2">The sequence shown here is derived from an EMBL/GenBank/DDBJ whole genome shotgun (WGS) entry which is preliminary data.</text>
</comment>